<dbReference type="EMBL" id="CAJMWY010000739">
    <property type="protein sequence ID" value="CAE6445489.1"/>
    <property type="molecule type" value="Genomic_DNA"/>
</dbReference>
<dbReference type="InterPro" id="IPR008030">
    <property type="entry name" value="NmrA-like"/>
</dbReference>
<reference evidence="4" key="1">
    <citation type="submission" date="2021-01" db="EMBL/GenBank/DDBJ databases">
        <authorList>
            <person name="Kaushik A."/>
        </authorList>
    </citation>
    <scope>NUCLEOTIDE SEQUENCE</scope>
    <source>
        <strain evidence="4">AG4-RS23</strain>
    </source>
</reference>
<feature type="domain" description="NmrA-like" evidence="3">
    <location>
        <begin position="2"/>
        <end position="237"/>
    </location>
</feature>
<evidence type="ECO:0000256" key="1">
    <source>
        <dbReference type="ARBA" id="ARBA00006328"/>
    </source>
</evidence>
<accession>A0A8H3B193</accession>
<evidence type="ECO:0000313" key="5">
    <source>
        <dbReference type="Proteomes" id="UP000663861"/>
    </source>
</evidence>
<dbReference type="InterPro" id="IPR036291">
    <property type="entry name" value="NAD(P)-bd_dom_sf"/>
</dbReference>
<comment type="similarity">
    <text evidence="1">Belongs to the NmrA-type oxidoreductase family.</text>
</comment>
<name>A0A8H3B193_9AGAM</name>
<dbReference type="Gene3D" id="3.90.25.10">
    <property type="entry name" value="UDP-galactose 4-epimerase, domain 1"/>
    <property type="match status" value="1"/>
</dbReference>
<dbReference type="Gene3D" id="3.40.50.720">
    <property type="entry name" value="NAD(P)-binding Rossmann-like Domain"/>
    <property type="match status" value="1"/>
</dbReference>
<dbReference type="Proteomes" id="UP000663861">
    <property type="component" value="Unassembled WGS sequence"/>
</dbReference>
<protein>
    <recommendedName>
        <fullName evidence="3">NmrA-like domain-containing protein</fullName>
    </recommendedName>
</protein>
<sequence length="327" mass="37041">MKVILVVGATGQQGNAVIRALSSSEDYFCLALTRDLESPRAQRLKSFKNLKLVSGNLNDIEQLRGIFEDAKSTTTSTIWGVFVALAFPGLGKSAEEEEKQGKNVATVSQEFQVQSYIYSSVTPFFPDDKPPPPGTDRHCKIGIEKYVSTLDFPWTIIRPCFFMENFRPGMIGRMTDATLRYCVPPECKIQFTAVNDIGRLSRVIFDKPTEFKHKTMDIAGESLNSHERSQSFIRATGYDMPSAPRFFISAMHWLNPTFRDVWGINEFIQADSMRRKDPKGYDANLQEAANHLKLTSFEEWARDWNQVADKELNQHGVTLWGMFAGRA</sequence>
<keyword evidence="2" id="KW-0521">NADP</keyword>
<evidence type="ECO:0000313" key="4">
    <source>
        <dbReference type="EMBL" id="CAE6445489.1"/>
    </source>
</evidence>
<evidence type="ECO:0000256" key="2">
    <source>
        <dbReference type="ARBA" id="ARBA00022857"/>
    </source>
</evidence>
<dbReference type="Pfam" id="PF05368">
    <property type="entry name" value="NmrA"/>
    <property type="match status" value="1"/>
</dbReference>
<gene>
    <name evidence="4" type="ORF">RDB_LOCUS46800</name>
</gene>
<dbReference type="PANTHER" id="PTHR42748">
    <property type="entry name" value="NITROGEN METABOLITE REPRESSION PROTEIN NMRA FAMILY MEMBER"/>
    <property type="match status" value="1"/>
</dbReference>
<dbReference type="GO" id="GO:0005634">
    <property type="term" value="C:nucleus"/>
    <property type="evidence" value="ECO:0007669"/>
    <property type="project" value="TreeGrafter"/>
</dbReference>
<evidence type="ECO:0000259" key="3">
    <source>
        <dbReference type="Pfam" id="PF05368"/>
    </source>
</evidence>
<organism evidence="4 5">
    <name type="scientific">Rhizoctonia solani</name>
    <dbReference type="NCBI Taxonomy" id="456999"/>
    <lineage>
        <taxon>Eukaryota</taxon>
        <taxon>Fungi</taxon>
        <taxon>Dikarya</taxon>
        <taxon>Basidiomycota</taxon>
        <taxon>Agaricomycotina</taxon>
        <taxon>Agaricomycetes</taxon>
        <taxon>Cantharellales</taxon>
        <taxon>Ceratobasidiaceae</taxon>
        <taxon>Rhizoctonia</taxon>
    </lineage>
</organism>
<dbReference type="InterPro" id="IPR051164">
    <property type="entry name" value="NmrA-like_oxidored"/>
</dbReference>
<dbReference type="PANTHER" id="PTHR42748:SF7">
    <property type="entry name" value="NMRA LIKE REDOX SENSOR 1-RELATED"/>
    <property type="match status" value="1"/>
</dbReference>
<proteinExistence type="inferred from homology"/>
<dbReference type="AlphaFoldDB" id="A0A8H3B193"/>
<comment type="caution">
    <text evidence="4">The sequence shown here is derived from an EMBL/GenBank/DDBJ whole genome shotgun (WGS) entry which is preliminary data.</text>
</comment>
<dbReference type="SUPFAM" id="SSF51735">
    <property type="entry name" value="NAD(P)-binding Rossmann-fold domains"/>
    <property type="match status" value="1"/>
</dbReference>